<evidence type="ECO:0000256" key="1">
    <source>
        <dbReference type="ARBA" id="ARBA00023121"/>
    </source>
</evidence>
<proteinExistence type="predicted"/>
<dbReference type="PANTHER" id="PTHR33434:SF2">
    <property type="entry name" value="FATTY ACID-BINDING PROTEIN TM_1468"/>
    <property type="match status" value="1"/>
</dbReference>
<dbReference type="AlphaFoldDB" id="A0A9D1HN86"/>
<gene>
    <name evidence="2" type="ORF">IAD15_06225</name>
</gene>
<sequence length="288" mass="31461">MSRIAILADSGCQIAINEIPGVYIVPLQVIINEKTYLDEVDIDSKTVFEMMRKDKLLLPKTSQPSSGAIVEAITQLKEDGYDEVLAITIATGLSSTLSGVHLACEMEKIPVTLIDSKGTAGNHKYLVEVALQLINEGKSREEIKPILEDLVDHSATIIMTSNLDHLKRGGRITPAVAMLANMLKIIPVMKLNMDLGGKIDVLTKVRTVKKANLTIMDHMLSCGVNAKDYILTMEHVLCDEFASQMLAELKKKIGQGVEVAYGLLPSVVGVHMGIGGIGYQYIKKYQPE</sequence>
<reference evidence="2" key="1">
    <citation type="submission" date="2020-10" db="EMBL/GenBank/DDBJ databases">
        <authorList>
            <person name="Gilroy R."/>
        </authorList>
    </citation>
    <scope>NUCLEOTIDE SEQUENCE</scope>
    <source>
        <strain evidence="2">CHK195-11698</strain>
    </source>
</reference>
<dbReference type="Gene3D" id="3.40.50.10170">
    <property type="match status" value="1"/>
</dbReference>
<dbReference type="Pfam" id="PF02645">
    <property type="entry name" value="DegV"/>
    <property type="match status" value="1"/>
</dbReference>
<dbReference type="EMBL" id="DVMJ01000052">
    <property type="protein sequence ID" value="HIU13650.1"/>
    <property type="molecule type" value="Genomic_DNA"/>
</dbReference>
<dbReference type="InterPro" id="IPR043168">
    <property type="entry name" value="DegV_C"/>
</dbReference>
<comment type="caution">
    <text evidence="2">The sequence shown here is derived from an EMBL/GenBank/DDBJ whole genome shotgun (WGS) entry which is preliminary data.</text>
</comment>
<reference evidence="2" key="2">
    <citation type="journal article" date="2021" name="PeerJ">
        <title>Extensive microbial diversity within the chicken gut microbiome revealed by metagenomics and culture.</title>
        <authorList>
            <person name="Gilroy R."/>
            <person name="Ravi A."/>
            <person name="Getino M."/>
            <person name="Pursley I."/>
            <person name="Horton D.L."/>
            <person name="Alikhan N.F."/>
            <person name="Baker D."/>
            <person name="Gharbi K."/>
            <person name="Hall N."/>
            <person name="Watson M."/>
            <person name="Adriaenssens E.M."/>
            <person name="Foster-Nyarko E."/>
            <person name="Jarju S."/>
            <person name="Secka A."/>
            <person name="Antonio M."/>
            <person name="Oren A."/>
            <person name="Chaudhuri R.R."/>
            <person name="La Ragione R."/>
            <person name="Hildebrand F."/>
            <person name="Pallen M.J."/>
        </authorList>
    </citation>
    <scope>NUCLEOTIDE SEQUENCE</scope>
    <source>
        <strain evidence="2">CHK195-11698</strain>
    </source>
</reference>
<keyword evidence="1" id="KW-0446">Lipid-binding</keyword>
<accession>A0A9D1HN86</accession>
<dbReference type="PANTHER" id="PTHR33434">
    <property type="entry name" value="DEGV DOMAIN-CONTAINING PROTEIN DR_1986-RELATED"/>
    <property type="match status" value="1"/>
</dbReference>
<dbReference type="InterPro" id="IPR050270">
    <property type="entry name" value="DegV_domain_contain"/>
</dbReference>
<dbReference type="PROSITE" id="PS51482">
    <property type="entry name" value="DEGV"/>
    <property type="match status" value="1"/>
</dbReference>
<evidence type="ECO:0000313" key="3">
    <source>
        <dbReference type="Proteomes" id="UP000824175"/>
    </source>
</evidence>
<dbReference type="Proteomes" id="UP000824175">
    <property type="component" value="Unassembled WGS sequence"/>
</dbReference>
<name>A0A9D1HN86_9FIRM</name>
<organism evidence="2 3">
    <name type="scientific">Candidatus Fimiplasma intestinipullorum</name>
    <dbReference type="NCBI Taxonomy" id="2840825"/>
    <lineage>
        <taxon>Bacteria</taxon>
        <taxon>Bacillati</taxon>
        <taxon>Bacillota</taxon>
        <taxon>Clostridia</taxon>
        <taxon>Eubacteriales</taxon>
        <taxon>Candidatus Fimiplasma</taxon>
    </lineage>
</organism>
<dbReference type="SUPFAM" id="SSF82549">
    <property type="entry name" value="DAK1/DegV-like"/>
    <property type="match status" value="1"/>
</dbReference>
<evidence type="ECO:0000313" key="2">
    <source>
        <dbReference type="EMBL" id="HIU13650.1"/>
    </source>
</evidence>
<dbReference type="GO" id="GO:0008289">
    <property type="term" value="F:lipid binding"/>
    <property type="evidence" value="ECO:0007669"/>
    <property type="project" value="UniProtKB-KW"/>
</dbReference>
<dbReference type="NCBIfam" id="TIGR00762">
    <property type="entry name" value="DegV"/>
    <property type="match status" value="1"/>
</dbReference>
<dbReference type="Gene3D" id="3.30.1180.10">
    <property type="match status" value="1"/>
</dbReference>
<protein>
    <submittedName>
        <fullName evidence="2">DegV family protein</fullName>
    </submittedName>
</protein>
<dbReference type="InterPro" id="IPR003797">
    <property type="entry name" value="DegV"/>
</dbReference>